<dbReference type="EMBL" id="JYDW01001752">
    <property type="protein sequence ID" value="KRZ46938.1"/>
    <property type="molecule type" value="Genomic_DNA"/>
</dbReference>
<protein>
    <submittedName>
        <fullName evidence="1">Uncharacterized protein</fullName>
    </submittedName>
</protein>
<gene>
    <name evidence="1" type="ORF">T02_13414</name>
</gene>
<dbReference type="AlphaFoldDB" id="A0A0V1KI40"/>
<proteinExistence type="predicted"/>
<comment type="caution">
    <text evidence="1">The sequence shown here is derived from an EMBL/GenBank/DDBJ whole genome shotgun (WGS) entry which is preliminary data.</text>
</comment>
<keyword evidence="2" id="KW-1185">Reference proteome</keyword>
<evidence type="ECO:0000313" key="1">
    <source>
        <dbReference type="EMBL" id="KRZ46938.1"/>
    </source>
</evidence>
<evidence type="ECO:0000313" key="2">
    <source>
        <dbReference type="Proteomes" id="UP000054721"/>
    </source>
</evidence>
<reference evidence="1 2" key="1">
    <citation type="submission" date="2015-05" db="EMBL/GenBank/DDBJ databases">
        <title>Evolution of Trichinella species and genotypes.</title>
        <authorList>
            <person name="Korhonen P.K."/>
            <person name="Edoardo P."/>
            <person name="Giuseppe L.R."/>
            <person name="Gasser R.B."/>
        </authorList>
    </citation>
    <scope>NUCLEOTIDE SEQUENCE [LARGE SCALE GENOMIC DNA]</scope>
    <source>
        <strain evidence="1">ISS10</strain>
    </source>
</reference>
<accession>A0A0V1KI40</accession>
<dbReference type="Proteomes" id="UP000054721">
    <property type="component" value="Unassembled WGS sequence"/>
</dbReference>
<name>A0A0V1KI40_9BILA</name>
<sequence>MWLLRIELRTSERIWPYSEAQAFKVIIYYGCLLTF</sequence>
<organism evidence="1 2">
    <name type="scientific">Trichinella nativa</name>
    <dbReference type="NCBI Taxonomy" id="6335"/>
    <lineage>
        <taxon>Eukaryota</taxon>
        <taxon>Metazoa</taxon>
        <taxon>Ecdysozoa</taxon>
        <taxon>Nematoda</taxon>
        <taxon>Enoplea</taxon>
        <taxon>Dorylaimia</taxon>
        <taxon>Trichinellida</taxon>
        <taxon>Trichinellidae</taxon>
        <taxon>Trichinella</taxon>
    </lineage>
</organism>